<dbReference type="EMBL" id="BRXY01000001">
    <property type="protein sequence ID" value="GMH51046.1"/>
    <property type="molecule type" value="Genomic_DNA"/>
</dbReference>
<comment type="caution">
    <text evidence="2">The sequence shown here is derived from an EMBL/GenBank/DDBJ whole genome shotgun (WGS) entry which is preliminary data.</text>
</comment>
<sequence>MSLFKQTKVHRKFVKINLMEMSFLHVIFLLFCAYVTPSSTQSSAAPPQATYFTSHLNILSPSSEQTYSSPVIPITVRLNPLDTPTVDADKSYDQIHFTLKSDEDGGYTEDLDEDLLEYLLPSVNLKLCFHVKGEQLYFCAKEFVNDVVMTAGSLFRLPEGGHTIFAWAMTVPASDVEKSEYVYSNSCSYEEMETLLCDPFFITEAGNVQAYTSAKFFIEGGEDGTGGGETSEGSERDSGEAVPVLARSAKEPRMNRYTKEDRTKYFDKIYEAEIWSFPDWDGTGGFGVKSGFGSTLHQTVDIRNYLDMIVDSYNIKGVVDVPCGDMNWMPHVKALGRDDFCYFGGDVSKIMIEEQRKKFSHAANMVFDVVDVISEGLLGMDGVGSVLECSRRANGSVLIFMRHLMFHLTMEENLGVLKHIEASSSVNEIEYIMLSTYLRSNDNEDDYLLANGHKINLFEWPYCLEDPLHLVKDGEFDLFMGLWRLEPGKNIRRKRNNMARSCE</sequence>
<evidence type="ECO:0000313" key="3">
    <source>
        <dbReference type="Proteomes" id="UP001165085"/>
    </source>
</evidence>
<reference evidence="3" key="1">
    <citation type="journal article" date="2023" name="Commun. Biol.">
        <title>Genome analysis of Parmales, the sister group of diatoms, reveals the evolutionary specialization of diatoms from phago-mixotrophs to photoautotrophs.</title>
        <authorList>
            <person name="Ban H."/>
            <person name="Sato S."/>
            <person name="Yoshikawa S."/>
            <person name="Yamada K."/>
            <person name="Nakamura Y."/>
            <person name="Ichinomiya M."/>
            <person name="Sato N."/>
            <person name="Blanc-Mathieu R."/>
            <person name="Endo H."/>
            <person name="Kuwata A."/>
            <person name="Ogata H."/>
        </authorList>
    </citation>
    <scope>NUCLEOTIDE SEQUENCE [LARGE SCALE GENOMIC DNA]</scope>
    <source>
        <strain evidence="3">NIES 3701</strain>
    </source>
</reference>
<evidence type="ECO:0000313" key="2">
    <source>
        <dbReference type="EMBL" id="GMH51046.1"/>
    </source>
</evidence>
<protein>
    <submittedName>
        <fullName evidence="2">Uncharacterized protein</fullName>
    </submittedName>
</protein>
<accession>A0A9W6ZF11</accession>
<evidence type="ECO:0000256" key="1">
    <source>
        <dbReference type="SAM" id="MobiDB-lite"/>
    </source>
</evidence>
<organism evidence="2 3">
    <name type="scientific">Triparma strigata</name>
    <dbReference type="NCBI Taxonomy" id="1606541"/>
    <lineage>
        <taxon>Eukaryota</taxon>
        <taxon>Sar</taxon>
        <taxon>Stramenopiles</taxon>
        <taxon>Ochrophyta</taxon>
        <taxon>Bolidophyceae</taxon>
        <taxon>Parmales</taxon>
        <taxon>Triparmaceae</taxon>
        <taxon>Triparma</taxon>
    </lineage>
</organism>
<dbReference type="AlphaFoldDB" id="A0A9W6ZF11"/>
<name>A0A9W6ZF11_9STRA</name>
<dbReference type="Proteomes" id="UP001165085">
    <property type="component" value="Unassembled WGS sequence"/>
</dbReference>
<dbReference type="OrthoDB" id="196629at2759"/>
<proteinExistence type="predicted"/>
<keyword evidence="3" id="KW-1185">Reference proteome</keyword>
<gene>
    <name evidence="2" type="ORF">TrST_g8576</name>
</gene>
<feature type="region of interest" description="Disordered" evidence="1">
    <location>
        <begin position="222"/>
        <end position="242"/>
    </location>
</feature>